<dbReference type="InterPro" id="IPR052612">
    <property type="entry name" value="ANP_Clearance_Receptor"/>
</dbReference>
<dbReference type="Proteomes" id="UP001201812">
    <property type="component" value="Unassembled WGS sequence"/>
</dbReference>
<evidence type="ECO:0000313" key="3">
    <source>
        <dbReference type="EMBL" id="KAI1722158.1"/>
    </source>
</evidence>
<gene>
    <name evidence="3" type="ORF">DdX_04466</name>
</gene>
<feature type="transmembrane region" description="Helical" evidence="2">
    <location>
        <begin position="22"/>
        <end position="46"/>
    </location>
</feature>
<proteinExistence type="predicted"/>
<keyword evidence="2" id="KW-0472">Membrane</keyword>
<dbReference type="GO" id="GO:0017046">
    <property type="term" value="F:peptide hormone binding"/>
    <property type="evidence" value="ECO:0007669"/>
    <property type="project" value="TreeGrafter"/>
</dbReference>
<evidence type="ECO:0000313" key="4">
    <source>
        <dbReference type="Proteomes" id="UP001201812"/>
    </source>
</evidence>
<keyword evidence="2" id="KW-0812">Transmembrane</keyword>
<dbReference type="Gene3D" id="3.40.50.2300">
    <property type="match status" value="1"/>
</dbReference>
<protein>
    <submittedName>
        <fullName evidence="3">Receptor family ligand binding region domain-containing protein</fullName>
    </submittedName>
</protein>
<comment type="caution">
    <text evidence="3">The sequence shown here is derived from an EMBL/GenBank/DDBJ whole genome shotgun (WGS) entry which is preliminary data.</text>
</comment>
<dbReference type="AlphaFoldDB" id="A0AAD4N8B4"/>
<reference evidence="3" key="1">
    <citation type="submission" date="2022-01" db="EMBL/GenBank/DDBJ databases">
        <title>Genome Sequence Resource for Two Populations of Ditylenchus destructor, the Migratory Endoparasitic Phytonematode.</title>
        <authorList>
            <person name="Zhang H."/>
            <person name="Lin R."/>
            <person name="Xie B."/>
        </authorList>
    </citation>
    <scope>NUCLEOTIDE SEQUENCE</scope>
    <source>
        <strain evidence="3">BazhouSP</strain>
    </source>
</reference>
<dbReference type="InterPro" id="IPR028082">
    <property type="entry name" value="Peripla_BP_I"/>
</dbReference>
<feature type="region of interest" description="Disordered" evidence="1">
    <location>
        <begin position="58"/>
        <end position="83"/>
    </location>
</feature>
<dbReference type="PANTHER" id="PTHR44755">
    <property type="entry name" value="NATRIURETIC PEPTIDE RECEPTOR 3-RELATED"/>
    <property type="match status" value="1"/>
</dbReference>
<dbReference type="PANTHER" id="PTHR44755:SF10">
    <property type="entry name" value="RECEPTOR LIGAND BINDING REGION DOMAIN-CONTAINING PROTEIN"/>
    <property type="match status" value="1"/>
</dbReference>
<sequence length="348" mass="39753">MGQNLNDLSRKYFPFRTYQPKLLTFGLHFALICCLLHFTCVTSANLDTHHRWRMSFGPNGESNRHRPHLKEHATPAPTWEDPAEENVENLSSVSTLHYRTSNEPTLRTPTRAMAKRSKFEVNVAHPIHILFPLPTEAGRKEVNPFDITIALARPVVDEAIVEVYRRELVPPNSLSIHFEDSKLSDAHGPNVAINQLVDNRLDCIIGYAFVYALAPVARMSPYWRDKDSVGIPVITSVGLTSNLDNRKEYQLMTRISSPYKVVTKAVLALFRGLNLRRVSYVFHDQKHDPPNPTLPYGECYLLMTSLQPHLHALNHMQHNYFIFNELNTNRQRMADNLRKASMHANGGL</sequence>
<keyword evidence="3" id="KW-0675">Receptor</keyword>
<dbReference type="EMBL" id="JAKKPZ010000004">
    <property type="protein sequence ID" value="KAI1722158.1"/>
    <property type="molecule type" value="Genomic_DNA"/>
</dbReference>
<evidence type="ECO:0000256" key="1">
    <source>
        <dbReference type="SAM" id="MobiDB-lite"/>
    </source>
</evidence>
<keyword evidence="4" id="KW-1185">Reference proteome</keyword>
<organism evidence="3 4">
    <name type="scientific">Ditylenchus destructor</name>
    <dbReference type="NCBI Taxonomy" id="166010"/>
    <lineage>
        <taxon>Eukaryota</taxon>
        <taxon>Metazoa</taxon>
        <taxon>Ecdysozoa</taxon>
        <taxon>Nematoda</taxon>
        <taxon>Chromadorea</taxon>
        <taxon>Rhabditida</taxon>
        <taxon>Tylenchina</taxon>
        <taxon>Tylenchomorpha</taxon>
        <taxon>Sphaerularioidea</taxon>
        <taxon>Anguinidae</taxon>
        <taxon>Anguininae</taxon>
        <taxon>Ditylenchus</taxon>
    </lineage>
</organism>
<dbReference type="SUPFAM" id="SSF53822">
    <property type="entry name" value="Periplasmic binding protein-like I"/>
    <property type="match status" value="1"/>
</dbReference>
<evidence type="ECO:0000256" key="2">
    <source>
        <dbReference type="SAM" id="Phobius"/>
    </source>
</evidence>
<name>A0AAD4N8B4_9BILA</name>
<dbReference type="GO" id="GO:0007165">
    <property type="term" value="P:signal transduction"/>
    <property type="evidence" value="ECO:0007669"/>
    <property type="project" value="TreeGrafter"/>
</dbReference>
<keyword evidence="2" id="KW-1133">Transmembrane helix</keyword>
<accession>A0AAD4N8B4</accession>
<dbReference type="GO" id="GO:0038023">
    <property type="term" value="F:signaling receptor activity"/>
    <property type="evidence" value="ECO:0007669"/>
    <property type="project" value="TreeGrafter"/>
</dbReference>